<dbReference type="AlphaFoldDB" id="A0A0A0LJ74"/>
<reference evidence="3 4" key="1">
    <citation type="journal article" date="2009" name="Nat. Genet.">
        <title>The genome of the cucumber, Cucumis sativus L.</title>
        <authorList>
            <person name="Huang S."/>
            <person name="Li R."/>
            <person name="Zhang Z."/>
            <person name="Li L."/>
            <person name="Gu X."/>
            <person name="Fan W."/>
            <person name="Lucas W.J."/>
            <person name="Wang X."/>
            <person name="Xie B."/>
            <person name="Ni P."/>
            <person name="Ren Y."/>
            <person name="Zhu H."/>
            <person name="Li J."/>
            <person name="Lin K."/>
            <person name="Jin W."/>
            <person name="Fei Z."/>
            <person name="Li G."/>
            <person name="Staub J."/>
            <person name="Kilian A."/>
            <person name="van der Vossen E.A."/>
            <person name="Wu Y."/>
            <person name="Guo J."/>
            <person name="He J."/>
            <person name="Jia Z."/>
            <person name="Ren Y."/>
            <person name="Tian G."/>
            <person name="Lu Y."/>
            <person name="Ruan J."/>
            <person name="Qian W."/>
            <person name="Wang M."/>
            <person name="Huang Q."/>
            <person name="Li B."/>
            <person name="Xuan Z."/>
            <person name="Cao J."/>
            <person name="Asan"/>
            <person name="Wu Z."/>
            <person name="Zhang J."/>
            <person name="Cai Q."/>
            <person name="Bai Y."/>
            <person name="Zhao B."/>
            <person name="Han Y."/>
            <person name="Li Y."/>
            <person name="Li X."/>
            <person name="Wang S."/>
            <person name="Shi Q."/>
            <person name="Liu S."/>
            <person name="Cho W.K."/>
            <person name="Kim J.Y."/>
            <person name="Xu Y."/>
            <person name="Heller-Uszynska K."/>
            <person name="Miao H."/>
            <person name="Cheng Z."/>
            <person name="Zhang S."/>
            <person name="Wu J."/>
            <person name="Yang Y."/>
            <person name="Kang H."/>
            <person name="Li M."/>
            <person name="Liang H."/>
            <person name="Ren X."/>
            <person name="Shi Z."/>
            <person name="Wen M."/>
            <person name="Jian M."/>
            <person name="Yang H."/>
            <person name="Zhang G."/>
            <person name="Yang Z."/>
            <person name="Chen R."/>
            <person name="Liu S."/>
            <person name="Li J."/>
            <person name="Ma L."/>
            <person name="Liu H."/>
            <person name="Zhou Y."/>
            <person name="Zhao J."/>
            <person name="Fang X."/>
            <person name="Li G."/>
            <person name="Fang L."/>
            <person name="Li Y."/>
            <person name="Liu D."/>
            <person name="Zheng H."/>
            <person name="Zhang Y."/>
            <person name="Qin N."/>
            <person name="Li Z."/>
            <person name="Yang G."/>
            <person name="Yang S."/>
            <person name="Bolund L."/>
            <person name="Kristiansen K."/>
            <person name="Zheng H."/>
            <person name="Li S."/>
            <person name="Zhang X."/>
            <person name="Yang H."/>
            <person name="Wang J."/>
            <person name="Sun R."/>
            <person name="Zhang B."/>
            <person name="Jiang S."/>
            <person name="Wang J."/>
            <person name="Du Y."/>
            <person name="Li S."/>
        </authorList>
    </citation>
    <scope>NUCLEOTIDE SEQUENCE [LARGE SCALE GENOMIC DNA]</scope>
    <source>
        <strain evidence="4">cv. 9930</strain>
    </source>
</reference>
<proteinExistence type="predicted"/>
<dbReference type="FunFam" id="3.30.200.20:FF:000268">
    <property type="entry name" value="probable receptor-like serine/threonine-protein kinase At5g57670"/>
    <property type="match status" value="1"/>
</dbReference>
<protein>
    <recommendedName>
        <fullName evidence="2">Protein kinase domain-containing protein</fullName>
    </recommendedName>
</protein>
<dbReference type="EMBL" id="CM002923">
    <property type="protein sequence ID" value="KGN61935.1"/>
    <property type="molecule type" value="Genomic_DNA"/>
</dbReference>
<dbReference type="Gene3D" id="3.40.50.620">
    <property type="entry name" value="HUPs"/>
    <property type="match status" value="1"/>
</dbReference>
<dbReference type="PANTHER" id="PTHR47987">
    <property type="entry name" value="OS08G0249100 PROTEIN"/>
    <property type="match status" value="1"/>
</dbReference>
<dbReference type="PANTHER" id="PTHR47987:SF11">
    <property type="entry name" value="RECEPTOR-LIKE CYTOSOLIC SERINE_THREONINE-PROTEIN KINASE RBK1 ISOFORM X1"/>
    <property type="match status" value="1"/>
</dbReference>
<dbReference type="KEGG" id="csv:101206547"/>
<dbReference type="InterPro" id="IPR008271">
    <property type="entry name" value="Ser/Thr_kinase_AS"/>
</dbReference>
<reference evidence="3 4" key="2">
    <citation type="journal article" date="2009" name="PLoS ONE">
        <title>An integrated genetic and cytogenetic map of the cucumber genome.</title>
        <authorList>
            <person name="Ren Y."/>
            <person name="Zhang Z."/>
            <person name="Liu J."/>
            <person name="Staub J.E."/>
            <person name="Han Y."/>
            <person name="Cheng Z."/>
            <person name="Li X."/>
            <person name="Lu J."/>
            <person name="Miao H."/>
            <person name="Kang H."/>
            <person name="Xie B."/>
            <person name="Gu X."/>
            <person name="Wang X."/>
            <person name="Du Y."/>
            <person name="Jin W."/>
            <person name="Huang S."/>
        </authorList>
    </citation>
    <scope>NUCLEOTIDE SEQUENCE [LARGE SCALE GENOMIC DNA]</scope>
    <source>
        <strain evidence="4">cv. 9930</strain>
    </source>
</reference>
<dbReference type="OMA" id="CRWFSHE"/>
<dbReference type="OrthoDB" id="654677at2759"/>
<dbReference type="Gramene" id="KGN61935">
    <property type="protein sequence ID" value="KGN61935"/>
    <property type="gene ID" value="Csa_2G270770"/>
</dbReference>
<dbReference type="CDD" id="cd00293">
    <property type="entry name" value="USP-like"/>
    <property type="match status" value="1"/>
</dbReference>
<dbReference type="SUPFAM" id="SSF52402">
    <property type="entry name" value="Adenine nucleotide alpha hydrolases-like"/>
    <property type="match status" value="1"/>
</dbReference>
<evidence type="ECO:0000256" key="1">
    <source>
        <dbReference type="SAM" id="MobiDB-lite"/>
    </source>
</evidence>
<dbReference type="STRING" id="3659.A0A0A0LJ74"/>
<dbReference type="PROSITE" id="PS00108">
    <property type="entry name" value="PROTEIN_KINASE_ST"/>
    <property type="match status" value="1"/>
</dbReference>
<dbReference type="InterPro" id="IPR011009">
    <property type="entry name" value="Kinase-like_dom_sf"/>
</dbReference>
<evidence type="ECO:0000313" key="3">
    <source>
        <dbReference type="EMBL" id="KGN61935.1"/>
    </source>
</evidence>
<organism evidence="3 4">
    <name type="scientific">Cucumis sativus</name>
    <name type="common">Cucumber</name>
    <dbReference type="NCBI Taxonomy" id="3659"/>
    <lineage>
        <taxon>Eukaryota</taxon>
        <taxon>Viridiplantae</taxon>
        <taxon>Streptophyta</taxon>
        <taxon>Embryophyta</taxon>
        <taxon>Tracheophyta</taxon>
        <taxon>Spermatophyta</taxon>
        <taxon>Magnoliopsida</taxon>
        <taxon>eudicotyledons</taxon>
        <taxon>Gunneridae</taxon>
        <taxon>Pentapetalae</taxon>
        <taxon>rosids</taxon>
        <taxon>fabids</taxon>
        <taxon>Cucurbitales</taxon>
        <taxon>Cucurbitaceae</taxon>
        <taxon>Benincaseae</taxon>
        <taxon>Cucumis</taxon>
    </lineage>
</organism>
<evidence type="ECO:0000313" key="4">
    <source>
        <dbReference type="Proteomes" id="UP000029981"/>
    </source>
</evidence>
<dbReference type="FunFam" id="1.10.510.10:FF:000284">
    <property type="entry name" value="Putative receptor-like serine/threonine-protein kinase"/>
    <property type="match status" value="1"/>
</dbReference>
<dbReference type="SUPFAM" id="SSF56112">
    <property type="entry name" value="Protein kinase-like (PK-like)"/>
    <property type="match status" value="1"/>
</dbReference>
<dbReference type="InterPro" id="IPR046958">
    <property type="entry name" value="RBK1/2/STUNTED"/>
</dbReference>
<feature type="region of interest" description="Disordered" evidence="1">
    <location>
        <begin position="165"/>
        <end position="194"/>
    </location>
</feature>
<keyword evidence="4" id="KW-1185">Reference proteome</keyword>
<dbReference type="GO" id="GO:0005524">
    <property type="term" value="F:ATP binding"/>
    <property type="evidence" value="ECO:0007669"/>
    <property type="project" value="InterPro"/>
</dbReference>
<gene>
    <name evidence="3" type="ORF">Csa_2G270770</name>
</gene>
<dbReference type="SMART" id="SM00220">
    <property type="entry name" value="S_TKc"/>
    <property type="match status" value="1"/>
</dbReference>
<dbReference type="Gene3D" id="1.10.510.10">
    <property type="entry name" value="Transferase(Phosphotransferase) domain 1"/>
    <property type="match status" value="1"/>
</dbReference>
<name>A0A0A0LJ74_CUCSA</name>
<feature type="compositionally biased region" description="Polar residues" evidence="1">
    <location>
        <begin position="172"/>
        <end position="181"/>
    </location>
</feature>
<dbReference type="Gene3D" id="3.30.200.20">
    <property type="entry name" value="Phosphorylase Kinase, domain 1"/>
    <property type="match status" value="1"/>
</dbReference>
<dbReference type="GO" id="GO:0005886">
    <property type="term" value="C:plasma membrane"/>
    <property type="evidence" value="ECO:0000318"/>
    <property type="project" value="GO_Central"/>
</dbReference>
<dbReference type="GO" id="GO:0010476">
    <property type="term" value="P:gibberellin mediated signaling pathway"/>
    <property type="evidence" value="ECO:0000318"/>
    <property type="project" value="GO_Central"/>
</dbReference>
<dbReference type="PROSITE" id="PS50011">
    <property type="entry name" value="PROTEIN_KINASE_DOM"/>
    <property type="match status" value="1"/>
</dbReference>
<feature type="domain" description="Protein kinase" evidence="2">
    <location>
        <begin position="326"/>
        <end position="606"/>
    </location>
</feature>
<accession>A0A0A0LJ74</accession>
<dbReference type="InterPro" id="IPR000719">
    <property type="entry name" value="Prot_kinase_dom"/>
</dbReference>
<reference evidence="3 4" key="3">
    <citation type="journal article" date="2010" name="BMC Genomics">
        <title>Transcriptome sequencing and comparative analysis of cucumber flowers with different sex types.</title>
        <authorList>
            <person name="Guo S."/>
            <person name="Zheng Y."/>
            <person name="Joung J.G."/>
            <person name="Liu S."/>
            <person name="Zhang Z."/>
            <person name="Crasta O.R."/>
            <person name="Sobral B.W."/>
            <person name="Xu Y."/>
            <person name="Huang S."/>
            <person name="Fei Z."/>
        </authorList>
    </citation>
    <scope>NUCLEOTIDE SEQUENCE [LARGE SCALE GENOMIC DNA]</scope>
    <source>
        <strain evidence="4">cv. 9930</strain>
    </source>
</reference>
<dbReference type="GO" id="GO:0004672">
    <property type="term" value="F:protein kinase activity"/>
    <property type="evidence" value="ECO:0000318"/>
    <property type="project" value="GO_Central"/>
</dbReference>
<dbReference type="Pfam" id="PF00069">
    <property type="entry name" value="Pkinase"/>
    <property type="match status" value="1"/>
</dbReference>
<dbReference type="InterPro" id="IPR014729">
    <property type="entry name" value="Rossmann-like_a/b/a_fold"/>
</dbReference>
<reference evidence="3 4" key="4">
    <citation type="journal article" date="2011" name="BMC Genomics">
        <title>RNA-Seq improves annotation of protein-coding genes in the cucumber genome.</title>
        <authorList>
            <person name="Li Z."/>
            <person name="Zhang Z."/>
            <person name="Yan P."/>
            <person name="Huang S."/>
            <person name="Fei Z."/>
            <person name="Lin K."/>
        </authorList>
    </citation>
    <scope>NUCLEOTIDE SEQUENCE [LARGE SCALE GENOMIC DNA]</scope>
    <source>
        <strain evidence="4">cv. 9930</strain>
    </source>
</reference>
<sequence>MTVDQEDSEAIEEEKKKKTRKNVLVGIRMNGDSRDLLNWSIVKVADPGDCVIVIYVCQSSDRASKDKPLFDEFLEGYRSLCDVNKVTFIAHMVTGSSVKKTLVRQAKIYAAGAVVLGTSKPCNLGGWSSITRYFVKRLPPTTNILVLNNGKIVFRRSTNDQLTGLSLDPKPSFSQASQSDFDGSETEKSVSYGVGSEDLKDEVDGVVLESKRNCSKPDSAMMMEHSEPGLGWPLLRTTPRISQTSSVHNMSVVQWVMNLPDRSPHRSLSITVNDPSKSEIHRKVRAKGNLSSFSELPEDLEDLLKTNSTTYKWFSPYVLKTSTSHFSSENLIGKGGCNLVYKGILPNGKPVAVKVMNSSKQAWDEFFREVDIMSSLHHKNISPFLGICIADNKLISVYDFFSKGSLEANLYGRNKEKNILSWEVRFRLAIGIAEALNYLHDECPRPVVHRDVKTSNILLSDELEPKLSDFGLAIWGPTESSFQIEADVVGTFGYLAPEYFMYGKMSNKIDVYAFGIVLLELLSGRKAISAETSKEQQSLVMWAKPITESGNVKDIVDPNLEGKFDEEQLQRMILAATLCITRASRIRPRISQILKILRGESDTETLPVEDSQSVENGDDEVYPNSSSELHLNLALLGVDDDGGDSFNSMEQKKKLTLEKYFKERWSRSSSFN</sequence>
<dbReference type="Proteomes" id="UP000029981">
    <property type="component" value="Chromosome 2"/>
</dbReference>
<evidence type="ECO:0000259" key="2">
    <source>
        <dbReference type="PROSITE" id="PS50011"/>
    </source>
</evidence>
<dbReference type="eggNOG" id="KOG1187">
    <property type="taxonomic scope" value="Eukaryota"/>
</dbReference>